<dbReference type="EC" id="1.13.11.54" evidence="11"/>
<evidence type="ECO:0000256" key="5">
    <source>
        <dbReference type="ARBA" id="ARBA00022723"/>
    </source>
</evidence>
<keyword evidence="3 11" id="KW-0533">Nickel</keyword>
<gene>
    <name evidence="13" type="ORF">ACOF00016_LOCUS6692</name>
</gene>
<dbReference type="InterPro" id="IPR011051">
    <property type="entry name" value="RmlC_Cupin_sf"/>
</dbReference>
<dbReference type="GO" id="GO:0005634">
    <property type="term" value="C:nucleus"/>
    <property type="evidence" value="ECO:0007669"/>
    <property type="project" value="UniProtKB-SubCell"/>
</dbReference>
<keyword evidence="7 11" id="KW-0560">Oxidoreductase</keyword>
<dbReference type="SUPFAM" id="SSF51182">
    <property type="entry name" value="RmlC-like cupins"/>
    <property type="match status" value="1"/>
</dbReference>
<dbReference type="EMBL" id="HBIM01007876">
    <property type="protein sequence ID" value="CAE0408994.1"/>
    <property type="molecule type" value="Transcribed_RNA"/>
</dbReference>
<keyword evidence="10 11" id="KW-0539">Nucleus</keyword>
<evidence type="ECO:0000256" key="10">
    <source>
        <dbReference type="ARBA" id="ARBA00023242"/>
    </source>
</evidence>
<evidence type="ECO:0000256" key="2">
    <source>
        <dbReference type="ARBA" id="ARBA00022490"/>
    </source>
</evidence>
<feature type="binding site" evidence="11">
    <location>
        <position position="183"/>
    </location>
    <ligand>
        <name>Ni(2+)</name>
        <dbReference type="ChEBI" id="CHEBI:49786"/>
        <note>for nickel-dependent acireductone dioxygenase activity</note>
    </ligand>
</feature>
<comment type="function">
    <text evidence="11">Catalyzes 2 different reactions between oxygen and the acireductone 1,2-dihydroxy-3-keto-5-methylthiopentene (DHK-MTPene) depending upon the metal bound in the active site. Fe-containing acireductone dioxygenase (Fe-ARD) produces formate and 2-keto-4-methylthiobutyrate (KMTB), the alpha-ketoacid precursor of methionine in the methionine recycle pathway. Ni-containing acireductone dioxygenase (Ni-ARD) produces methylthiopropionate, carbon monoxide and formate, and does not lie on the methionine recycle pathway.</text>
</comment>
<keyword evidence="2 11" id="KW-0963">Cytoplasm</keyword>
<dbReference type="InterPro" id="IPR027496">
    <property type="entry name" value="ARD_euk"/>
</dbReference>
<name>A0A7S3L3W0_9STRA</name>
<dbReference type="PANTHER" id="PTHR23418">
    <property type="entry name" value="ACIREDUCTONE DIOXYGENASE"/>
    <property type="match status" value="1"/>
</dbReference>
<dbReference type="AlphaFoldDB" id="A0A7S3L3W0"/>
<dbReference type="GO" id="GO:0005506">
    <property type="term" value="F:iron ion binding"/>
    <property type="evidence" value="ECO:0007669"/>
    <property type="project" value="UniProtKB-UniRule"/>
</dbReference>
<organism evidence="13">
    <name type="scientific">Amphora coffeiformis</name>
    <dbReference type="NCBI Taxonomy" id="265554"/>
    <lineage>
        <taxon>Eukaryota</taxon>
        <taxon>Sar</taxon>
        <taxon>Stramenopiles</taxon>
        <taxon>Ochrophyta</taxon>
        <taxon>Bacillariophyta</taxon>
        <taxon>Bacillariophyceae</taxon>
        <taxon>Bacillariophycidae</taxon>
        <taxon>Thalassiophysales</taxon>
        <taxon>Catenulaceae</taxon>
        <taxon>Amphora</taxon>
    </lineage>
</organism>
<dbReference type="GO" id="GO:0016151">
    <property type="term" value="F:nickel cation binding"/>
    <property type="evidence" value="ECO:0007669"/>
    <property type="project" value="UniProtKB-UniRule"/>
</dbReference>
<keyword evidence="4 11" id="KW-0028">Amino-acid biosynthesis</keyword>
<comment type="catalytic activity">
    <reaction evidence="1 11">
        <text>1,2-dihydroxy-5-(methylsulfanyl)pent-1-en-3-one + O2 = 4-methylsulfanyl-2-oxobutanoate + formate + 2 H(+)</text>
        <dbReference type="Rhea" id="RHEA:24504"/>
        <dbReference type="ChEBI" id="CHEBI:15378"/>
        <dbReference type="ChEBI" id="CHEBI:15379"/>
        <dbReference type="ChEBI" id="CHEBI:15740"/>
        <dbReference type="ChEBI" id="CHEBI:16723"/>
        <dbReference type="ChEBI" id="CHEBI:49252"/>
        <dbReference type="EC" id="1.13.11.54"/>
    </reaction>
</comment>
<evidence type="ECO:0000256" key="3">
    <source>
        <dbReference type="ARBA" id="ARBA00022596"/>
    </source>
</evidence>
<protein>
    <recommendedName>
        <fullName evidence="11">Acireductone dioxygenase</fullName>
    </recommendedName>
    <alternativeName>
        <fullName evidence="11">Acireductone dioxygenase (Fe(2+)-requiring)</fullName>
        <shortName evidence="11">ARD'</shortName>
        <shortName evidence="11">Fe-ARD</shortName>
        <ecNumber evidence="11">1.13.11.54</ecNumber>
    </alternativeName>
    <alternativeName>
        <fullName evidence="11">Acireductone dioxygenase (Ni(2+)-requiring)</fullName>
        <shortName evidence="11">ARD</shortName>
        <shortName evidence="11">Ni-ARD</shortName>
        <ecNumber evidence="11">1.13.11.53</ecNumber>
    </alternativeName>
</protein>
<keyword evidence="5 11" id="KW-0479">Metal-binding</keyword>
<dbReference type="GO" id="GO:0005737">
    <property type="term" value="C:cytoplasm"/>
    <property type="evidence" value="ECO:0007669"/>
    <property type="project" value="UniProtKB-SubCell"/>
</dbReference>
<keyword evidence="9 11" id="KW-0486">Methionine biosynthesis</keyword>
<evidence type="ECO:0000256" key="9">
    <source>
        <dbReference type="ARBA" id="ARBA00023167"/>
    </source>
</evidence>
<dbReference type="CDD" id="cd02232">
    <property type="entry name" value="cupin_ARD"/>
    <property type="match status" value="1"/>
</dbReference>
<feature type="binding site" evidence="11">
    <location>
        <position position="144"/>
    </location>
    <ligand>
        <name>Fe(2+)</name>
        <dbReference type="ChEBI" id="CHEBI:29033"/>
        <note>for iron-dependent acireductone dioxygenase activity</note>
    </ligand>
</feature>
<evidence type="ECO:0000256" key="4">
    <source>
        <dbReference type="ARBA" id="ARBA00022605"/>
    </source>
</evidence>
<comment type="catalytic activity">
    <reaction evidence="11">
        <text>1,2-dihydroxy-5-(methylsulfanyl)pent-1-en-3-one + O2 = 3-(methylsulfanyl)propanoate + CO + formate + 2 H(+)</text>
        <dbReference type="Rhea" id="RHEA:14161"/>
        <dbReference type="ChEBI" id="CHEBI:15378"/>
        <dbReference type="ChEBI" id="CHEBI:15379"/>
        <dbReference type="ChEBI" id="CHEBI:15740"/>
        <dbReference type="ChEBI" id="CHEBI:17245"/>
        <dbReference type="ChEBI" id="CHEBI:49016"/>
        <dbReference type="ChEBI" id="CHEBI:49252"/>
        <dbReference type="EC" id="1.13.11.53"/>
    </reaction>
</comment>
<proteinExistence type="inferred from homology"/>
<feature type="binding site" evidence="11">
    <location>
        <position position="140"/>
    </location>
    <ligand>
        <name>Fe(2+)</name>
        <dbReference type="ChEBI" id="CHEBI:29033"/>
        <note>for iron-dependent acireductone dioxygenase activity</note>
    </ligand>
</feature>
<dbReference type="GO" id="GO:0019509">
    <property type="term" value="P:L-methionine salvage from methylthioadenosine"/>
    <property type="evidence" value="ECO:0007669"/>
    <property type="project" value="UniProtKB-UniRule"/>
</dbReference>
<accession>A0A7S3L3W0</accession>
<dbReference type="HAMAP" id="MF_03154">
    <property type="entry name" value="Salvage_MtnD_euk"/>
    <property type="match status" value="1"/>
</dbReference>
<feature type="binding site" evidence="11">
    <location>
        <position position="140"/>
    </location>
    <ligand>
        <name>Ni(2+)</name>
        <dbReference type="ChEBI" id="CHEBI:49786"/>
        <note>for nickel-dependent acireductone dioxygenase activity</note>
    </ligand>
</feature>
<evidence type="ECO:0000256" key="6">
    <source>
        <dbReference type="ARBA" id="ARBA00022964"/>
    </source>
</evidence>
<comment type="subcellular location">
    <subcellularLocation>
        <location evidence="11">Cytoplasm</location>
    </subcellularLocation>
    <subcellularLocation>
        <location evidence="11">Nucleus</location>
    </subcellularLocation>
</comment>
<feature type="binding site" evidence="11">
    <location>
        <position position="138"/>
    </location>
    <ligand>
        <name>Fe(2+)</name>
        <dbReference type="ChEBI" id="CHEBI:29033"/>
        <note>for iron-dependent acireductone dioxygenase activity</note>
    </ligand>
</feature>
<keyword evidence="6 11" id="KW-0223">Dioxygenase</keyword>
<dbReference type="GO" id="GO:0010308">
    <property type="term" value="F:acireductone dioxygenase (Ni2+-requiring) activity"/>
    <property type="evidence" value="ECO:0007669"/>
    <property type="project" value="UniProtKB-UniRule"/>
</dbReference>
<feature type="binding site" evidence="11">
    <location>
        <position position="144"/>
    </location>
    <ligand>
        <name>Ni(2+)</name>
        <dbReference type="ChEBI" id="CHEBI:49786"/>
        <note>for nickel-dependent acireductone dioxygenase activity</note>
    </ligand>
</feature>
<evidence type="ECO:0000313" key="13">
    <source>
        <dbReference type="EMBL" id="CAE0408994.1"/>
    </source>
</evidence>
<evidence type="ECO:0000256" key="1">
    <source>
        <dbReference type="ARBA" id="ARBA00000428"/>
    </source>
</evidence>
<evidence type="ECO:0000256" key="12">
    <source>
        <dbReference type="SAM" id="MobiDB-lite"/>
    </source>
</evidence>
<dbReference type="EC" id="1.13.11.53" evidence="11"/>
<feature type="binding site" evidence="11">
    <location>
        <position position="138"/>
    </location>
    <ligand>
        <name>Ni(2+)</name>
        <dbReference type="ChEBI" id="CHEBI:49786"/>
        <note>for nickel-dependent acireductone dioxygenase activity</note>
    </ligand>
</feature>
<evidence type="ECO:0000256" key="11">
    <source>
        <dbReference type="HAMAP-Rule" id="MF_03154"/>
    </source>
</evidence>
<dbReference type="FunFam" id="2.60.120.10:FF:000099">
    <property type="entry name" value="1,2-dihydroxy-3-keto-5-methylthiopentene dioxygenase"/>
    <property type="match status" value="1"/>
</dbReference>
<dbReference type="InterPro" id="IPR004313">
    <property type="entry name" value="ARD"/>
</dbReference>
<reference evidence="13" key="1">
    <citation type="submission" date="2021-01" db="EMBL/GenBank/DDBJ databases">
        <authorList>
            <person name="Corre E."/>
            <person name="Pelletier E."/>
            <person name="Niang G."/>
            <person name="Scheremetjew M."/>
            <person name="Finn R."/>
            <person name="Kale V."/>
            <person name="Holt S."/>
            <person name="Cochrane G."/>
            <person name="Meng A."/>
            <person name="Brown T."/>
            <person name="Cohen L."/>
        </authorList>
    </citation>
    <scope>NUCLEOTIDE SEQUENCE</scope>
    <source>
        <strain evidence="13">CCMP127</strain>
    </source>
</reference>
<feature type="region of interest" description="Disordered" evidence="12">
    <location>
        <begin position="1"/>
        <end position="40"/>
    </location>
</feature>
<dbReference type="Pfam" id="PF03079">
    <property type="entry name" value="ARD"/>
    <property type="match status" value="1"/>
</dbReference>
<dbReference type="Gene3D" id="2.60.120.10">
    <property type="entry name" value="Jelly Rolls"/>
    <property type="match status" value="1"/>
</dbReference>
<sequence>MKKEESSSSPADSNNKSQEEPTTKKSKMSYPQAPDEEWPEAWLMSETVEDQCKPNKQEPNVPITAEELRKIGINYWKLDAGAYKYPIKAVPWNPQDAVDPHLKALRDDRGYNYADIITIHPDHLPEFEKKIEAFFEEHIHDAEEIRYILGGSGYFDVRDLEDRWVRIHIKAGDLMTLPEGIYHRFTCDETRLIHAMRLFKGQPVWTPFNRPQEEHPSRMVYENLFLKKQ</sequence>
<feature type="binding site" evidence="11">
    <location>
        <position position="183"/>
    </location>
    <ligand>
        <name>Fe(2+)</name>
        <dbReference type="ChEBI" id="CHEBI:29033"/>
        <note>for iron-dependent acireductone dioxygenase activity</note>
    </ligand>
</feature>
<comment type="cofactor">
    <cofactor evidence="11">
        <name>Fe(2+)</name>
        <dbReference type="ChEBI" id="CHEBI:29033"/>
    </cofactor>
    <cofactor evidence="11">
        <name>Ni(2+)</name>
        <dbReference type="ChEBI" id="CHEBI:49786"/>
    </cofactor>
    <text evidence="11">Binds either 1 Fe or Ni cation per monomer. Iron-binding promotes an acireductone dioxygenase reaction producing 2-keto-4-methylthiobutyrate, while nickel-binding promotes an acireductone dioxygenase reaction producing 3-(methylsulfanyl)propanoate.</text>
</comment>
<dbReference type="PANTHER" id="PTHR23418:SF0">
    <property type="entry name" value="ACIREDUCTONE DIOXYGENASE"/>
    <property type="match status" value="1"/>
</dbReference>
<comment type="pathway">
    <text evidence="11">Amino-acid biosynthesis; L-methionine biosynthesis via salvage pathway; L-methionine from S-methyl-5-thio-alpha-D-ribose 1-phosphate: step 5/6.</text>
</comment>
<evidence type="ECO:0000256" key="8">
    <source>
        <dbReference type="ARBA" id="ARBA00023004"/>
    </source>
</evidence>
<dbReference type="UniPathway" id="UPA00904">
    <property type="reaction ID" value="UER00878"/>
</dbReference>
<evidence type="ECO:0000256" key="7">
    <source>
        <dbReference type="ARBA" id="ARBA00023002"/>
    </source>
</evidence>
<keyword evidence="8 11" id="KW-0408">Iron</keyword>
<comment type="similarity">
    <text evidence="11">Belongs to the acireductone dioxygenase (ARD) family.</text>
</comment>
<dbReference type="InterPro" id="IPR014710">
    <property type="entry name" value="RmlC-like_jellyroll"/>
</dbReference>
<dbReference type="GO" id="GO:0010309">
    <property type="term" value="F:acireductone dioxygenase [iron(II)-requiring] activity"/>
    <property type="evidence" value="ECO:0007669"/>
    <property type="project" value="UniProtKB-UniRule"/>
</dbReference>